<keyword evidence="14" id="KW-1185">Reference proteome</keyword>
<accession>A0ABY5GWA8</accession>
<feature type="domain" description="Histidine kinase" evidence="12">
    <location>
        <begin position="242"/>
        <end position="444"/>
    </location>
</feature>
<dbReference type="PANTHER" id="PTHR45436:SF5">
    <property type="entry name" value="SENSOR HISTIDINE KINASE TRCS"/>
    <property type="match status" value="1"/>
</dbReference>
<keyword evidence="7 13" id="KW-0418">Kinase</keyword>
<dbReference type="InterPro" id="IPR036890">
    <property type="entry name" value="HATPase_C_sf"/>
</dbReference>
<evidence type="ECO:0000256" key="8">
    <source>
        <dbReference type="ARBA" id="ARBA00022989"/>
    </source>
</evidence>
<dbReference type="SUPFAM" id="SSF55874">
    <property type="entry name" value="ATPase domain of HSP90 chaperone/DNA topoisomerase II/histidine kinase"/>
    <property type="match status" value="1"/>
</dbReference>
<feature type="transmembrane region" description="Helical" evidence="11">
    <location>
        <begin position="12"/>
        <end position="31"/>
    </location>
</feature>
<evidence type="ECO:0000256" key="1">
    <source>
        <dbReference type="ARBA" id="ARBA00000085"/>
    </source>
</evidence>
<dbReference type="Gene3D" id="3.30.565.10">
    <property type="entry name" value="Histidine kinase-like ATPase, C-terminal domain"/>
    <property type="match status" value="1"/>
</dbReference>
<dbReference type="Proteomes" id="UP001059950">
    <property type="component" value="Chromosome"/>
</dbReference>
<dbReference type="GO" id="GO:0016301">
    <property type="term" value="F:kinase activity"/>
    <property type="evidence" value="ECO:0007669"/>
    <property type="project" value="UniProtKB-KW"/>
</dbReference>
<dbReference type="PANTHER" id="PTHR45436">
    <property type="entry name" value="SENSOR HISTIDINE KINASE YKOH"/>
    <property type="match status" value="1"/>
</dbReference>
<protein>
    <recommendedName>
        <fullName evidence="3">histidine kinase</fullName>
        <ecNumber evidence="3">2.7.13.3</ecNumber>
    </recommendedName>
</protein>
<evidence type="ECO:0000256" key="10">
    <source>
        <dbReference type="SAM" id="Coils"/>
    </source>
</evidence>
<reference evidence="13" key="1">
    <citation type="submission" date="2021-04" db="EMBL/GenBank/DDBJ databases">
        <title>Oceanospirillales bacteria with DddD are important DMSP degraders in coastal seawater.</title>
        <authorList>
            <person name="Liu J."/>
        </authorList>
    </citation>
    <scope>NUCLEOTIDE SEQUENCE</scope>
    <source>
        <strain evidence="13">GY6</strain>
    </source>
</reference>
<evidence type="ECO:0000256" key="7">
    <source>
        <dbReference type="ARBA" id="ARBA00022777"/>
    </source>
</evidence>
<evidence type="ECO:0000313" key="14">
    <source>
        <dbReference type="Proteomes" id="UP001059950"/>
    </source>
</evidence>
<evidence type="ECO:0000256" key="5">
    <source>
        <dbReference type="ARBA" id="ARBA00022679"/>
    </source>
</evidence>
<feature type="transmembrane region" description="Helical" evidence="11">
    <location>
        <begin position="159"/>
        <end position="177"/>
    </location>
</feature>
<evidence type="ECO:0000313" key="13">
    <source>
        <dbReference type="EMBL" id="UTW03589.1"/>
    </source>
</evidence>
<keyword evidence="9 11" id="KW-0472">Membrane</keyword>
<evidence type="ECO:0000256" key="6">
    <source>
        <dbReference type="ARBA" id="ARBA00022692"/>
    </source>
</evidence>
<evidence type="ECO:0000256" key="3">
    <source>
        <dbReference type="ARBA" id="ARBA00012438"/>
    </source>
</evidence>
<evidence type="ECO:0000256" key="9">
    <source>
        <dbReference type="ARBA" id="ARBA00023136"/>
    </source>
</evidence>
<evidence type="ECO:0000256" key="11">
    <source>
        <dbReference type="SAM" id="Phobius"/>
    </source>
</evidence>
<evidence type="ECO:0000256" key="4">
    <source>
        <dbReference type="ARBA" id="ARBA00022553"/>
    </source>
</evidence>
<keyword evidence="5" id="KW-0808">Transferase</keyword>
<dbReference type="InterPro" id="IPR050428">
    <property type="entry name" value="TCS_sensor_his_kinase"/>
</dbReference>
<organism evidence="13 14">
    <name type="scientific">Amphritea atlantica</name>
    <dbReference type="NCBI Taxonomy" id="355243"/>
    <lineage>
        <taxon>Bacteria</taxon>
        <taxon>Pseudomonadati</taxon>
        <taxon>Pseudomonadota</taxon>
        <taxon>Gammaproteobacteria</taxon>
        <taxon>Oceanospirillales</taxon>
        <taxon>Oceanospirillaceae</taxon>
        <taxon>Amphritea</taxon>
    </lineage>
</organism>
<dbReference type="InterPro" id="IPR003594">
    <property type="entry name" value="HATPase_dom"/>
</dbReference>
<keyword evidence="8 11" id="KW-1133">Transmembrane helix</keyword>
<dbReference type="InterPro" id="IPR005467">
    <property type="entry name" value="His_kinase_dom"/>
</dbReference>
<gene>
    <name evidence="13" type="ORF">KDX31_00630</name>
</gene>
<dbReference type="InterPro" id="IPR004358">
    <property type="entry name" value="Sig_transdc_His_kin-like_C"/>
</dbReference>
<keyword evidence="6 11" id="KW-0812">Transmembrane</keyword>
<dbReference type="EC" id="2.7.13.3" evidence="3"/>
<feature type="coiled-coil region" evidence="10">
    <location>
        <begin position="260"/>
        <end position="287"/>
    </location>
</feature>
<keyword evidence="10" id="KW-0175">Coiled coil</keyword>
<name>A0ABY5GWA8_9GAMM</name>
<proteinExistence type="predicted"/>
<dbReference type="EMBL" id="CP073344">
    <property type="protein sequence ID" value="UTW03589.1"/>
    <property type="molecule type" value="Genomic_DNA"/>
</dbReference>
<comment type="catalytic activity">
    <reaction evidence="1">
        <text>ATP + protein L-histidine = ADP + protein N-phospho-L-histidine.</text>
        <dbReference type="EC" id="2.7.13.3"/>
    </reaction>
</comment>
<dbReference type="SMART" id="SM00387">
    <property type="entry name" value="HATPase_c"/>
    <property type="match status" value="1"/>
</dbReference>
<keyword evidence="4" id="KW-0597">Phosphoprotein</keyword>
<evidence type="ECO:0000256" key="2">
    <source>
        <dbReference type="ARBA" id="ARBA00004370"/>
    </source>
</evidence>
<dbReference type="PROSITE" id="PS50109">
    <property type="entry name" value="HIS_KIN"/>
    <property type="match status" value="1"/>
</dbReference>
<sequence>MSTVRPSLERKIRRGLIVLVVPAFTLLLLLMHTGINRITSEYIGSRLKNDVENIITELKWSDGRWQINDSKVSEVFNRVRSGHYYIVRWEGGELRSRSLWDIRPGVDLLPPGGQAQSQTDGLGDEYWQIWRQGIRKHNQDVTIWVAEDISAFIARQNEYEYYLLTVLVALALLIIFLQRSILHWGFASLKPLQTALLRGKVCGAVRLPKAIPEEIMPLADAIERLVDRSGKQLSRSRTATGNLAHELKLPLQHLQILSQAAEVEDNRESLKQIYMQLQRRIEGELRRAKISGSPNPGELFNPGEELPYLVQLLNRKRNRDNPIALVQDVPEFAVPFDRDDMLELVGNLLDNAWRYARSRVQLSIRDNHDEGWTIIVSDDGPGIPPDRIEKMCLRGTRVDEQGEGNYGLGLSICQAVVSSYGGQMRLHTASSGGLQVIIDIPQSGKESIDEGRNDETEAYS</sequence>
<evidence type="ECO:0000259" key="12">
    <source>
        <dbReference type="PROSITE" id="PS50109"/>
    </source>
</evidence>
<dbReference type="PRINTS" id="PR00344">
    <property type="entry name" value="BCTRLSENSOR"/>
</dbReference>
<dbReference type="Pfam" id="PF02518">
    <property type="entry name" value="HATPase_c"/>
    <property type="match status" value="1"/>
</dbReference>
<comment type="subcellular location">
    <subcellularLocation>
        <location evidence="2">Membrane</location>
    </subcellularLocation>
</comment>